<reference evidence="2 3" key="1">
    <citation type="submission" date="2023-04" db="EMBL/GenBank/DDBJ databases">
        <title>Genome of Basidiobolus ranarum AG-B5.</title>
        <authorList>
            <person name="Stajich J.E."/>
            <person name="Carter-House D."/>
            <person name="Gryganskyi A."/>
        </authorList>
    </citation>
    <scope>NUCLEOTIDE SEQUENCE [LARGE SCALE GENOMIC DNA]</scope>
    <source>
        <strain evidence="2 3">AG-B5</strain>
    </source>
</reference>
<evidence type="ECO:0000313" key="3">
    <source>
        <dbReference type="Proteomes" id="UP001479436"/>
    </source>
</evidence>
<protein>
    <submittedName>
        <fullName evidence="2">Uncharacterized protein</fullName>
    </submittedName>
</protein>
<keyword evidence="1" id="KW-0472">Membrane</keyword>
<keyword evidence="1" id="KW-1133">Transmembrane helix</keyword>
<keyword evidence="3" id="KW-1185">Reference proteome</keyword>
<name>A0ABR2VRQ5_9FUNG</name>
<dbReference type="Proteomes" id="UP001479436">
    <property type="component" value="Unassembled WGS sequence"/>
</dbReference>
<sequence>MEYKTFTSAETIEKATLLVEDKDGKFERGVQHMQILAHINSKRIEHAADIAEHLIYTKSKDDPTKRLHQTPESRMSFWKAHNYDLYLVSLAILVGLSWIFVNSAIWFINALNITTEPTKVKKL</sequence>
<dbReference type="EMBL" id="JASJQH010008037">
    <property type="protein sequence ID" value="KAK9695766.1"/>
    <property type="molecule type" value="Genomic_DNA"/>
</dbReference>
<gene>
    <name evidence="2" type="ORF">K7432_012800</name>
</gene>
<keyword evidence="1" id="KW-0812">Transmembrane</keyword>
<proteinExistence type="predicted"/>
<organism evidence="2 3">
    <name type="scientific">Basidiobolus ranarum</name>
    <dbReference type="NCBI Taxonomy" id="34480"/>
    <lineage>
        <taxon>Eukaryota</taxon>
        <taxon>Fungi</taxon>
        <taxon>Fungi incertae sedis</taxon>
        <taxon>Zoopagomycota</taxon>
        <taxon>Entomophthoromycotina</taxon>
        <taxon>Basidiobolomycetes</taxon>
        <taxon>Basidiobolales</taxon>
        <taxon>Basidiobolaceae</taxon>
        <taxon>Basidiobolus</taxon>
    </lineage>
</organism>
<comment type="caution">
    <text evidence="2">The sequence shown here is derived from an EMBL/GenBank/DDBJ whole genome shotgun (WGS) entry which is preliminary data.</text>
</comment>
<feature type="transmembrane region" description="Helical" evidence="1">
    <location>
        <begin position="85"/>
        <end position="108"/>
    </location>
</feature>
<accession>A0ABR2VRQ5</accession>
<evidence type="ECO:0000313" key="2">
    <source>
        <dbReference type="EMBL" id="KAK9695766.1"/>
    </source>
</evidence>
<evidence type="ECO:0000256" key="1">
    <source>
        <dbReference type="SAM" id="Phobius"/>
    </source>
</evidence>